<organism evidence="1 2">
    <name type="scientific">Araneus ventricosus</name>
    <name type="common">Orbweaver spider</name>
    <name type="synonym">Epeira ventricosa</name>
    <dbReference type="NCBI Taxonomy" id="182803"/>
    <lineage>
        <taxon>Eukaryota</taxon>
        <taxon>Metazoa</taxon>
        <taxon>Ecdysozoa</taxon>
        <taxon>Arthropoda</taxon>
        <taxon>Chelicerata</taxon>
        <taxon>Arachnida</taxon>
        <taxon>Araneae</taxon>
        <taxon>Araneomorphae</taxon>
        <taxon>Entelegynae</taxon>
        <taxon>Araneoidea</taxon>
        <taxon>Araneidae</taxon>
        <taxon>Araneus</taxon>
    </lineage>
</organism>
<keyword evidence="2" id="KW-1185">Reference proteome</keyword>
<protein>
    <submittedName>
        <fullName evidence="1">Uncharacterized protein</fullName>
    </submittedName>
</protein>
<name>A0A4Y2CG81_ARAVE</name>
<evidence type="ECO:0000313" key="2">
    <source>
        <dbReference type="Proteomes" id="UP000499080"/>
    </source>
</evidence>
<evidence type="ECO:0000313" key="1">
    <source>
        <dbReference type="EMBL" id="GBM02808.1"/>
    </source>
</evidence>
<dbReference type="Proteomes" id="UP000499080">
    <property type="component" value="Unassembled WGS sequence"/>
</dbReference>
<sequence>MPIVTSETSFYELVSIFMRSHSIQRMYTLGTVPLTNVNLKVVNGGHKKTSGIKMLQNFASLSACKSKSESFASPKPTLKIGEEESKSKCNF</sequence>
<dbReference type="AlphaFoldDB" id="A0A4Y2CG81"/>
<reference evidence="1 2" key="1">
    <citation type="journal article" date="2019" name="Sci. Rep.">
        <title>Orb-weaving spider Araneus ventricosus genome elucidates the spidroin gene catalogue.</title>
        <authorList>
            <person name="Kono N."/>
            <person name="Nakamura H."/>
            <person name="Ohtoshi R."/>
            <person name="Moran D.A.P."/>
            <person name="Shinohara A."/>
            <person name="Yoshida Y."/>
            <person name="Fujiwara M."/>
            <person name="Mori M."/>
            <person name="Tomita M."/>
            <person name="Arakawa K."/>
        </authorList>
    </citation>
    <scope>NUCLEOTIDE SEQUENCE [LARGE SCALE GENOMIC DNA]</scope>
</reference>
<accession>A0A4Y2CG81</accession>
<proteinExistence type="predicted"/>
<dbReference type="EMBL" id="BGPR01086275">
    <property type="protein sequence ID" value="GBM02808.1"/>
    <property type="molecule type" value="Genomic_DNA"/>
</dbReference>
<comment type="caution">
    <text evidence="1">The sequence shown here is derived from an EMBL/GenBank/DDBJ whole genome shotgun (WGS) entry which is preliminary data.</text>
</comment>
<gene>
    <name evidence="1" type="ORF">AVEN_79610_1</name>
</gene>